<feature type="transmembrane region" description="Helical" evidence="7">
    <location>
        <begin position="359"/>
        <end position="380"/>
    </location>
</feature>
<name>A0A7W9HKX7_9PSEU</name>
<evidence type="ECO:0000256" key="3">
    <source>
        <dbReference type="ARBA" id="ARBA00022475"/>
    </source>
</evidence>
<dbReference type="SUPFAM" id="SSF103473">
    <property type="entry name" value="MFS general substrate transporter"/>
    <property type="match status" value="1"/>
</dbReference>
<feature type="transmembrane region" description="Helical" evidence="7">
    <location>
        <begin position="386"/>
        <end position="405"/>
    </location>
</feature>
<feature type="transmembrane region" description="Helical" evidence="7">
    <location>
        <begin position="321"/>
        <end position="347"/>
    </location>
</feature>
<reference evidence="9 10" key="1">
    <citation type="submission" date="2020-08" db="EMBL/GenBank/DDBJ databases">
        <title>Sequencing the genomes of 1000 actinobacteria strains.</title>
        <authorList>
            <person name="Klenk H.-P."/>
        </authorList>
    </citation>
    <scope>NUCLEOTIDE SEQUENCE [LARGE SCALE GENOMIC DNA]</scope>
    <source>
        <strain evidence="9 10">DSM 45486</strain>
    </source>
</reference>
<evidence type="ECO:0000256" key="2">
    <source>
        <dbReference type="ARBA" id="ARBA00022448"/>
    </source>
</evidence>
<evidence type="ECO:0000259" key="8">
    <source>
        <dbReference type="PROSITE" id="PS50850"/>
    </source>
</evidence>
<keyword evidence="2" id="KW-0813">Transport</keyword>
<accession>A0A7W9HKX7</accession>
<dbReference type="PROSITE" id="PS50850">
    <property type="entry name" value="MFS"/>
    <property type="match status" value="1"/>
</dbReference>
<organism evidence="9 10">
    <name type="scientific">Saccharothrix ecbatanensis</name>
    <dbReference type="NCBI Taxonomy" id="1105145"/>
    <lineage>
        <taxon>Bacteria</taxon>
        <taxon>Bacillati</taxon>
        <taxon>Actinomycetota</taxon>
        <taxon>Actinomycetes</taxon>
        <taxon>Pseudonocardiales</taxon>
        <taxon>Pseudonocardiaceae</taxon>
        <taxon>Saccharothrix</taxon>
    </lineage>
</organism>
<keyword evidence="3" id="KW-1003">Cell membrane</keyword>
<dbReference type="InterPro" id="IPR020846">
    <property type="entry name" value="MFS_dom"/>
</dbReference>
<dbReference type="Gene3D" id="1.20.1250.20">
    <property type="entry name" value="MFS general substrate transporter like domains"/>
    <property type="match status" value="1"/>
</dbReference>
<feature type="transmembrane region" description="Helical" evidence="7">
    <location>
        <begin position="60"/>
        <end position="78"/>
    </location>
</feature>
<comment type="subcellular location">
    <subcellularLocation>
        <location evidence="1">Cell membrane</location>
        <topology evidence="1">Multi-pass membrane protein</topology>
    </subcellularLocation>
</comment>
<dbReference type="Proteomes" id="UP000552097">
    <property type="component" value="Unassembled WGS sequence"/>
</dbReference>
<feature type="domain" description="Major facilitator superfamily (MFS) profile" evidence="8">
    <location>
        <begin position="23"/>
        <end position="409"/>
    </location>
</feature>
<evidence type="ECO:0000313" key="10">
    <source>
        <dbReference type="Proteomes" id="UP000552097"/>
    </source>
</evidence>
<evidence type="ECO:0000313" key="9">
    <source>
        <dbReference type="EMBL" id="MBB5803843.1"/>
    </source>
</evidence>
<gene>
    <name evidence="9" type="ORF">F4560_003611</name>
</gene>
<keyword evidence="5 7" id="KW-1133">Transmembrane helix</keyword>
<feature type="transmembrane region" description="Helical" evidence="7">
    <location>
        <begin position="292"/>
        <end position="309"/>
    </location>
</feature>
<keyword evidence="10" id="KW-1185">Reference proteome</keyword>
<dbReference type="Pfam" id="PF07690">
    <property type="entry name" value="MFS_1"/>
    <property type="match status" value="1"/>
</dbReference>
<feature type="transmembrane region" description="Helical" evidence="7">
    <location>
        <begin position="90"/>
        <end position="123"/>
    </location>
</feature>
<comment type="caution">
    <text evidence="9">The sequence shown here is derived from an EMBL/GenBank/DDBJ whole genome shotgun (WGS) entry which is preliminary data.</text>
</comment>
<dbReference type="AlphaFoldDB" id="A0A7W9HKX7"/>
<dbReference type="PANTHER" id="PTHR23517:SF2">
    <property type="entry name" value="MULTIDRUG RESISTANCE PROTEIN MDTH"/>
    <property type="match status" value="1"/>
</dbReference>
<dbReference type="InterPro" id="IPR050171">
    <property type="entry name" value="MFS_Transporters"/>
</dbReference>
<evidence type="ECO:0000256" key="6">
    <source>
        <dbReference type="ARBA" id="ARBA00023136"/>
    </source>
</evidence>
<keyword evidence="6 7" id="KW-0472">Membrane</keyword>
<feature type="transmembrane region" description="Helical" evidence="7">
    <location>
        <begin position="225"/>
        <end position="252"/>
    </location>
</feature>
<dbReference type="InterPro" id="IPR036259">
    <property type="entry name" value="MFS_trans_sf"/>
</dbReference>
<dbReference type="InterPro" id="IPR011701">
    <property type="entry name" value="MFS"/>
</dbReference>
<dbReference type="RefSeq" id="WP_184921383.1">
    <property type="nucleotide sequence ID" value="NZ_JACHMO010000001.1"/>
</dbReference>
<dbReference type="GO" id="GO:0022857">
    <property type="term" value="F:transmembrane transporter activity"/>
    <property type="evidence" value="ECO:0007669"/>
    <property type="project" value="InterPro"/>
</dbReference>
<feature type="transmembrane region" description="Helical" evidence="7">
    <location>
        <begin position="27"/>
        <end position="48"/>
    </location>
</feature>
<feature type="transmembrane region" description="Helical" evidence="7">
    <location>
        <begin position="258"/>
        <end position="280"/>
    </location>
</feature>
<feature type="transmembrane region" description="Helical" evidence="7">
    <location>
        <begin position="179"/>
        <end position="200"/>
    </location>
</feature>
<proteinExistence type="predicted"/>
<evidence type="ECO:0000256" key="5">
    <source>
        <dbReference type="ARBA" id="ARBA00022989"/>
    </source>
</evidence>
<dbReference type="EMBL" id="JACHMO010000001">
    <property type="protein sequence ID" value="MBB5803843.1"/>
    <property type="molecule type" value="Genomic_DNA"/>
</dbReference>
<evidence type="ECO:0000256" key="1">
    <source>
        <dbReference type="ARBA" id="ARBA00004651"/>
    </source>
</evidence>
<feature type="transmembrane region" description="Helical" evidence="7">
    <location>
        <begin position="155"/>
        <end position="173"/>
    </location>
</feature>
<protein>
    <submittedName>
        <fullName evidence="9">MFS family permease</fullName>
    </submittedName>
</protein>
<dbReference type="PANTHER" id="PTHR23517">
    <property type="entry name" value="RESISTANCE PROTEIN MDTM, PUTATIVE-RELATED-RELATED"/>
    <property type="match status" value="1"/>
</dbReference>
<evidence type="ECO:0000256" key="4">
    <source>
        <dbReference type="ARBA" id="ARBA00022692"/>
    </source>
</evidence>
<dbReference type="GO" id="GO:0005886">
    <property type="term" value="C:plasma membrane"/>
    <property type="evidence" value="ECO:0007669"/>
    <property type="project" value="UniProtKB-SubCell"/>
</dbReference>
<evidence type="ECO:0000256" key="7">
    <source>
        <dbReference type="SAM" id="Phobius"/>
    </source>
</evidence>
<keyword evidence="4 7" id="KW-0812">Transmembrane</keyword>
<sequence length="425" mass="44458">MGNNRVRSAIRTWAVEMVPNEGLARRLAVLAVVQAFGFGVFLTSSAIFFTQTIGLSATEVGIGLSVANVFGLLFAVPIGKLADRYGARHLLLGTYLALAVLFACYSLVGGFISFVVLTSLISIGETSSNPLRMTLTRASFPQEEQVRVGSQMRSLFNVGFMVGAMIAGAALTVGNRPAFYGVIAFTAAAQAFCAVITWRLNSPPHVRVRQDGPVKSRSGLRDVRFVGLALLCGVLELFQPILIVGLPLWIITSTGAPAGINAVLLVVDTALVFLLQVALSRGAETPAGSARILRRSGVLLAVCCVIFALSQDTGASIAVPLLLVGTVALVLGEISHAVGAFGLSLHLPPPGRQGEYQGVFALGRGVQQTVGPFLVTTLAVGLGRPGWGVLAVMFLVAGLLTVPLTRSAERAIEARTPKSAPDAVV</sequence>